<dbReference type="AlphaFoldDB" id="A0ABC8KA04"/>
<feature type="compositionally biased region" description="Basic residues" evidence="1">
    <location>
        <begin position="115"/>
        <end position="126"/>
    </location>
</feature>
<feature type="compositionally biased region" description="Basic and acidic residues" evidence="1">
    <location>
        <begin position="127"/>
        <end position="136"/>
    </location>
</feature>
<protein>
    <submittedName>
        <fullName evidence="2">Uncharacterized protein</fullName>
    </submittedName>
</protein>
<feature type="compositionally biased region" description="Basic and acidic residues" evidence="1">
    <location>
        <begin position="97"/>
        <end position="113"/>
    </location>
</feature>
<gene>
    <name evidence="2" type="ORF">ERUC_LOCUS21521</name>
</gene>
<keyword evidence="3" id="KW-1185">Reference proteome</keyword>
<name>A0ABC8KA04_ERUVS</name>
<evidence type="ECO:0000256" key="1">
    <source>
        <dbReference type="SAM" id="MobiDB-lite"/>
    </source>
</evidence>
<proteinExistence type="predicted"/>
<dbReference type="EMBL" id="CAKOAT010211821">
    <property type="protein sequence ID" value="CAH8355766.1"/>
    <property type="molecule type" value="Genomic_DNA"/>
</dbReference>
<sequence>MLTVSPLIVNTTSRDSYMAADFADFTTEGLPDFTMVGEGSLDLLEGVDYYDDLFIGFDGDDGLPDLELDSDILGEYSGGGRDEEQEKEGNTSTATETSERDGGGIKPDGDAITHKTVRRGKRKGKKNKDGLSVDND</sequence>
<dbReference type="Proteomes" id="UP001642260">
    <property type="component" value="Unassembled WGS sequence"/>
</dbReference>
<evidence type="ECO:0000313" key="3">
    <source>
        <dbReference type="Proteomes" id="UP001642260"/>
    </source>
</evidence>
<organism evidence="2 3">
    <name type="scientific">Eruca vesicaria subsp. sativa</name>
    <name type="common">Garden rocket</name>
    <name type="synonym">Eruca sativa</name>
    <dbReference type="NCBI Taxonomy" id="29727"/>
    <lineage>
        <taxon>Eukaryota</taxon>
        <taxon>Viridiplantae</taxon>
        <taxon>Streptophyta</taxon>
        <taxon>Embryophyta</taxon>
        <taxon>Tracheophyta</taxon>
        <taxon>Spermatophyta</taxon>
        <taxon>Magnoliopsida</taxon>
        <taxon>eudicotyledons</taxon>
        <taxon>Gunneridae</taxon>
        <taxon>Pentapetalae</taxon>
        <taxon>rosids</taxon>
        <taxon>malvids</taxon>
        <taxon>Brassicales</taxon>
        <taxon>Brassicaceae</taxon>
        <taxon>Brassiceae</taxon>
        <taxon>Eruca</taxon>
    </lineage>
</organism>
<evidence type="ECO:0000313" key="2">
    <source>
        <dbReference type="EMBL" id="CAH8355766.1"/>
    </source>
</evidence>
<feature type="region of interest" description="Disordered" evidence="1">
    <location>
        <begin position="68"/>
        <end position="136"/>
    </location>
</feature>
<accession>A0ABC8KA04</accession>
<feature type="compositionally biased region" description="Basic and acidic residues" evidence="1">
    <location>
        <begin position="80"/>
        <end position="89"/>
    </location>
</feature>
<reference evidence="2 3" key="1">
    <citation type="submission" date="2022-03" db="EMBL/GenBank/DDBJ databases">
        <authorList>
            <person name="Macdonald S."/>
            <person name="Ahmed S."/>
            <person name="Newling K."/>
        </authorList>
    </citation>
    <scope>NUCLEOTIDE SEQUENCE [LARGE SCALE GENOMIC DNA]</scope>
</reference>
<comment type="caution">
    <text evidence="2">The sequence shown here is derived from an EMBL/GenBank/DDBJ whole genome shotgun (WGS) entry which is preliminary data.</text>
</comment>